<evidence type="ECO:0008006" key="4">
    <source>
        <dbReference type="Google" id="ProtNLM"/>
    </source>
</evidence>
<sequence length="331" mass="37081">MHEVERHVGEGTSNPSSFPYDFLFEFNGNRKHICELMDECLRFIRCIKGKARFQVPPKDDLSELDAETNFAMSDVCMLTGYNFLSDGFHNFDQKYRELSVANKELTEEVELDGHKLQVGQTKADLDKTEEGRKSDAARVDNQLTEMKSAVDIEVAPAVSKSEMKLNAEYDDRLKLMELRSKALVEKARLSSLASQVYRVLERMRKAEERGEVVDAAKRKKFEGDLATYRSATDALVIPSFPGAEQLVDEQGGDASENESSDTEGIDSSSEEEDGRKTYGDKVPSDAHIKIVVAAAVEDQVEEAGIDLTTRDTLAPLFDYPEPSLQHQKKVP</sequence>
<feature type="compositionally biased region" description="Acidic residues" evidence="1">
    <location>
        <begin position="246"/>
        <end position="272"/>
    </location>
</feature>
<evidence type="ECO:0000313" key="3">
    <source>
        <dbReference type="Proteomes" id="UP000029120"/>
    </source>
</evidence>
<evidence type="ECO:0000313" key="2">
    <source>
        <dbReference type="EMBL" id="KFK39747.1"/>
    </source>
</evidence>
<proteinExistence type="predicted"/>
<dbReference type="Gramene" id="KFK39747">
    <property type="protein sequence ID" value="KFK39747"/>
    <property type="gene ID" value="AALP_AA3G282500"/>
</dbReference>
<keyword evidence="3" id="KW-1185">Reference proteome</keyword>
<protein>
    <recommendedName>
        <fullName evidence="4">DUF1204 domain-containing protein</fullName>
    </recommendedName>
</protein>
<feature type="region of interest" description="Disordered" evidence="1">
    <location>
        <begin position="246"/>
        <end position="281"/>
    </location>
</feature>
<gene>
    <name evidence="2" type="ordered locus">AALP_Aa3g282500</name>
</gene>
<reference evidence="3" key="1">
    <citation type="journal article" date="2015" name="Nat. Plants">
        <title>Genome expansion of Arabis alpina linked with retrotransposition and reduced symmetric DNA methylation.</title>
        <authorList>
            <person name="Willing E.M."/>
            <person name="Rawat V."/>
            <person name="Mandakova T."/>
            <person name="Maumus F."/>
            <person name="James G.V."/>
            <person name="Nordstroem K.J."/>
            <person name="Becker C."/>
            <person name="Warthmann N."/>
            <person name="Chica C."/>
            <person name="Szarzynska B."/>
            <person name="Zytnicki M."/>
            <person name="Albani M.C."/>
            <person name="Kiefer C."/>
            <person name="Bergonzi S."/>
            <person name="Castaings L."/>
            <person name="Mateos J.L."/>
            <person name="Berns M.C."/>
            <person name="Bujdoso N."/>
            <person name="Piofczyk T."/>
            <person name="de Lorenzo L."/>
            <person name="Barrero-Sicilia C."/>
            <person name="Mateos I."/>
            <person name="Piednoel M."/>
            <person name="Hagmann J."/>
            <person name="Chen-Min-Tao R."/>
            <person name="Iglesias-Fernandez R."/>
            <person name="Schuster S.C."/>
            <person name="Alonso-Blanco C."/>
            <person name="Roudier F."/>
            <person name="Carbonero P."/>
            <person name="Paz-Ares J."/>
            <person name="Davis S.J."/>
            <person name="Pecinka A."/>
            <person name="Quesneville H."/>
            <person name="Colot V."/>
            <person name="Lysak M.A."/>
            <person name="Weigel D."/>
            <person name="Coupland G."/>
            <person name="Schneeberger K."/>
        </authorList>
    </citation>
    <scope>NUCLEOTIDE SEQUENCE [LARGE SCALE GENOMIC DNA]</scope>
    <source>
        <strain evidence="3">cv. Pajares</strain>
    </source>
</reference>
<evidence type="ECO:0000256" key="1">
    <source>
        <dbReference type="SAM" id="MobiDB-lite"/>
    </source>
</evidence>
<organism evidence="2 3">
    <name type="scientific">Arabis alpina</name>
    <name type="common">Alpine rock-cress</name>
    <dbReference type="NCBI Taxonomy" id="50452"/>
    <lineage>
        <taxon>Eukaryota</taxon>
        <taxon>Viridiplantae</taxon>
        <taxon>Streptophyta</taxon>
        <taxon>Embryophyta</taxon>
        <taxon>Tracheophyta</taxon>
        <taxon>Spermatophyta</taxon>
        <taxon>Magnoliopsida</taxon>
        <taxon>eudicotyledons</taxon>
        <taxon>Gunneridae</taxon>
        <taxon>Pentapetalae</taxon>
        <taxon>rosids</taxon>
        <taxon>malvids</taxon>
        <taxon>Brassicales</taxon>
        <taxon>Brassicaceae</taxon>
        <taxon>Arabideae</taxon>
        <taxon>Arabis</taxon>
    </lineage>
</organism>
<dbReference type="EMBL" id="CM002871">
    <property type="protein sequence ID" value="KFK39747.1"/>
    <property type="molecule type" value="Genomic_DNA"/>
</dbReference>
<dbReference type="Proteomes" id="UP000029120">
    <property type="component" value="Chromosome 3"/>
</dbReference>
<name>A0A087HC95_ARAAL</name>
<dbReference type="AlphaFoldDB" id="A0A087HC95"/>
<accession>A0A087HC95</accession>
<feature type="region of interest" description="Disordered" evidence="1">
    <location>
        <begin position="306"/>
        <end position="331"/>
    </location>
</feature>